<organism evidence="1 2">
    <name type="scientific">Catharanthus roseus</name>
    <name type="common">Madagascar periwinkle</name>
    <name type="synonym">Vinca rosea</name>
    <dbReference type="NCBI Taxonomy" id="4058"/>
    <lineage>
        <taxon>Eukaryota</taxon>
        <taxon>Viridiplantae</taxon>
        <taxon>Streptophyta</taxon>
        <taxon>Embryophyta</taxon>
        <taxon>Tracheophyta</taxon>
        <taxon>Spermatophyta</taxon>
        <taxon>Magnoliopsida</taxon>
        <taxon>eudicotyledons</taxon>
        <taxon>Gunneridae</taxon>
        <taxon>Pentapetalae</taxon>
        <taxon>asterids</taxon>
        <taxon>lamiids</taxon>
        <taxon>Gentianales</taxon>
        <taxon>Apocynaceae</taxon>
        <taxon>Rauvolfioideae</taxon>
        <taxon>Vinceae</taxon>
        <taxon>Catharanthinae</taxon>
        <taxon>Catharanthus</taxon>
    </lineage>
</organism>
<dbReference type="EMBL" id="CM044704">
    <property type="protein sequence ID" value="KAI5665888.1"/>
    <property type="molecule type" value="Genomic_DNA"/>
</dbReference>
<accession>A0ACC0B133</accession>
<sequence length="505" mass="57001">MGNEAKHFVLIHGGCHGAWCWFKLKPLLESFGHRVTALDLAASGINPKQLHQLRTFADYTSPLLEFMASLPLHEKVILVGHSFGGMSLALAMEKFPEKILVAVFLTACMPDTAHSPSYVLDKFKYGNMSKERNSAEALLDTKSWPFGSPENPLTAHLCGPKLLSLKLYQLCKPEDLELAKLLVRPCSLFAEDLSKRPNFSNEGYGSVKKAYILCHEDKAMPLDFQQWMIHNTIGVEQVMDIKDADHMSMLSKPKMLCDLCHGAWCWFKLKPLLESFGHRVTALDLAASGINPKQLHQLRTFADYTSPLLEFMASIPLHEKLELAMEKFPEKILVAVFLTAFMPDTVHPPSYVLETFMERTPAEAWLDTKFWPFGSPENPLTALFLGPKFSALKLYQLSPIEDLELAKLLVRPSSLFVEDLSKRPNFSKEGHGSVKRAYILCHEDKAIPLDFQQWMIHNSIGVEQVKDIKDADHMAMLSKPKRVCDHLLDVAHHFKSGHDLAIRPC</sequence>
<evidence type="ECO:0000313" key="1">
    <source>
        <dbReference type="EMBL" id="KAI5665888.1"/>
    </source>
</evidence>
<dbReference type="Proteomes" id="UP001060085">
    <property type="component" value="Linkage Group LG04"/>
</dbReference>
<comment type="caution">
    <text evidence="1">The sequence shown here is derived from an EMBL/GenBank/DDBJ whole genome shotgun (WGS) entry which is preliminary data.</text>
</comment>
<evidence type="ECO:0000313" key="2">
    <source>
        <dbReference type="Proteomes" id="UP001060085"/>
    </source>
</evidence>
<protein>
    <submittedName>
        <fullName evidence="1">Uncharacterized protein</fullName>
    </submittedName>
</protein>
<reference evidence="2" key="1">
    <citation type="journal article" date="2023" name="Nat. Plants">
        <title>Single-cell RNA sequencing provides a high-resolution roadmap for understanding the multicellular compartmentation of specialized metabolism.</title>
        <authorList>
            <person name="Sun S."/>
            <person name="Shen X."/>
            <person name="Li Y."/>
            <person name="Li Y."/>
            <person name="Wang S."/>
            <person name="Li R."/>
            <person name="Zhang H."/>
            <person name="Shen G."/>
            <person name="Guo B."/>
            <person name="Wei J."/>
            <person name="Xu J."/>
            <person name="St-Pierre B."/>
            <person name="Chen S."/>
            <person name="Sun C."/>
        </authorList>
    </citation>
    <scope>NUCLEOTIDE SEQUENCE [LARGE SCALE GENOMIC DNA]</scope>
</reference>
<keyword evidence="2" id="KW-1185">Reference proteome</keyword>
<gene>
    <name evidence="1" type="ORF">M9H77_15741</name>
</gene>
<name>A0ACC0B133_CATRO</name>
<proteinExistence type="predicted"/>